<comment type="caution">
    <text evidence="2">The sequence shown here is derived from an EMBL/GenBank/DDBJ whole genome shotgun (WGS) entry which is preliminary data.</text>
</comment>
<sequence>MRVFLWMWNLFIVQSKFWCHRPVSPNLLLNNHKLHSLQGDEWDYKARKSHAARWSFPMKKWIGGKPST</sequence>
<evidence type="ECO:0000256" key="1">
    <source>
        <dbReference type="SAM" id="SignalP"/>
    </source>
</evidence>
<dbReference type="Proteomes" id="UP000631114">
    <property type="component" value="Unassembled WGS sequence"/>
</dbReference>
<keyword evidence="3" id="KW-1185">Reference proteome</keyword>
<dbReference type="EMBL" id="JADFTS010000003">
    <property type="protein sequence ID" value="KAF9613910.1"/>
    <property type="molecule type" value="Genomic_DNA"/>
</dbReference>
<reference evidence="2 3" key="1">
    <citation type="submission" date="2020-10" db="EMBL/GenBank/DDBJ databases">
        <title>The Coptis chinensis genome and diversification of protoberbering-type alkaloids.</title>
        <authorList>
            <person name="Wang B."/>
            <person name="Shu S."/>
            <person name="Song C."/>
            <person name="Liu Y."/>
        </authorList>
    </citation>
    <scope>NUCLEOTIDE SEQUENCE [LARGE SCALE GENOMIC DNA]</scope>
    <source>
        <strain evidence="2">HL-2020</strain>
        <tissue evidence="2">Leaf</tissue>
    </source>
</reference>
<evidence type="ECO:0000313" key="2">
    <source>
        <dbReference type="EMBL" id="KAF9613910.1"/>
    </source>
</evidence>
<feature type="signal peptide" evidence="1">
    <location>
        <begin position="1"/>
        <end position="15"/>
    </location>
</feature>
<organism evidence="2 3">
    <name type="scientific">Coptis chinensis</name>
    <dbReference type="NCBI Taxonomy" id="261450"/>
    <lineage>
        <taxon>Eukaryota</taxon>
        <taxon>Viridiplantae</taxon>
        <taxon>Streptophyta</taxon>
        <taxon>Embryophyta</taxon>
        <taxon>Tracheophyta</taxon>
        <taxon>Spermatophyta</taxon>
        <taxon>Magnoliopsida</taxon>
        <taxon>Ranunculales</taxon>
        <taxon>Ranunculaceae</taxon>
        <taxon>Coptidoideae</taxon>
        <taxon>Coptis</taxon>
    </lineage>
</organism>
<feature type="chain" id="PRO_5032515427" evidence="1">
    <location>
        <begin position="16"/>
        <end position="68"/>
    </location>
</feature>
<proteinExistence type="predicted"/>
<dbReference type="AlphaFoldDB" id="A0A835I7K9"/>
<evidence type="ECO:0000313" key="3">
    <source>
        <dbReference type="Proteomes" id="UP000631114"/>
    </source>
</evidence>
<keyword evidence="1" id="KW-0732">Signal</keyword>
<gene>
    <name evidence="2" type="ORF">IFM89_012458</name>
</gene>
<name>A0A835I7K9_9MAGN</name>
<accession>A0A835I7K9</accession>
<protein>
    <submittedName>
        <fullName evidence="2">Uncharacterized protein</fullName>
    </submittedName>
</protein>